<sequence length="79" mass="8288">MTTTSPSRPHDDLLGLAHKDVPRRRAVSPAAGATSPVAGCAAAPSLAESSVAVWSALLTLSRVRLRRCATAVLRRRLDA</sequence>
<organism evidence="1">
    <name type="scientific">Streptomyces sp. R02</name>
    <dbReference type="NCBI Taxonomy" id="3238623"/>
    <lineage>
        <taxon>Bacteria</taxon>
        <taxon>Bacillati</taxon>
        <taxon>Actinomycetota</taxon>
        <taxon>Actinomycetes</taxon>
        <taxon>Kitasatosporales</taxon>
        <taxon>Streptomycetaceae</taxon>
        <taxon>Streptomyces</taxon>
    </lineage>
</organism>
<protein>
    <submittedName>
        <fullName evidence="1">Uncharacterized protein</fullName>
    </submittedName>
</protein>
<dbReference type="AlphaFoldDB" id="A0AB39LXD0"/>
<keyword evidence="1" id="KW-0614">Plasmid</keyword>
<proteinExistence type="predicted"/>
<name>A0AB39LXD0_9ACTN</name>
<dbReference type="EMBL" id="CP163430">
    <property type="protein sequence ID" value="XDP98602.1"/>
    <property type="molecule type" value="Genomic_DNA"/>
</dbReference>
<geneLocation type="plasmid" evidence="1">
    <name>unnamed1</name>
</geneLocation>
<evidence type="ECO:0000313" key="1">
    <source>
        <dbReference type="EMBL" id="XDP98602.1"/>
    </source>
</evidence>
<gene>
    <name evidence="1" type="ORF">AB5J57_34465</name>
</gene>
<reference evidence="1" key="1">
    <citation type="submission" date="2024-07" db="EMBL/GenBank/DDBJ databases">
        <authorList>
            <person name="Yu S.T."/>
        </authorList>
    </citation>
    <scope>NUCLEOTIDE SEQUENCE</scope>
    <source>
        <strain evidence="1">R02</strain>
        <plasmid evidence="1">unnamed1</plasmid>
    </source>
</reference>
<dbReference type="RefSeq" id="WP_369162248.1">
    <property type="nucleotide sequence ID" value="NZ_CP163430.1"/>
</dbReference>
<accession>A0AB39LXD0</accession>